<dbReference type="RefSeq" id="WP_164363407.1">
    <property type="nucleotide sequence ID" value="NZ_CP066776.1"/>
</dbReference>
<accession>A0A6B3L9K8</accession>
<keyword evidence="1" id="KW-0812">Transmembrane</keyword>
<evidence type="ECO:0000313" key="2">
    <source>
        <dbReference type="EMBL" id="QQL44018.1"/>
    </source>
</evidence>
<keyword evidence="3" id="KW-1185">Reference proteome</keyword>
<evidence type="ECO:0000256" key="1">
    <source>
        <dbReference type="SAM" id="Phobius"/>
    </source>
</evidence>
<organism evidence="2 3">
    <name type="scientific">Sulfuriroseicoccus oceanibius</name>
    <dbReference type="NCBI Taxonomy" id="2707525"/>
    <lineage>
        <taxon>Bacteria</taxon>
        <taxon>Pseudomonadati</taxon>
        <taxon>Verrucomicrobiota</taxon>
        <taxon>Verrucomicrobiia</taxon>
        <taxon>Verrucomicrobiales</taxon>
        <taxon>Verrucomicrobiaceae</taxon>
        <taxon>Sulfuriroseicoccus</taxon>
    </lineage>
</organism>
<protein>
    <submittedName>
        <fullName evidence="2">Uncharacterized protein</fullName>
    </submittedName>
</protein>
<keyword evidence="1" id="KW-1133">Transmembrane helix</keyword>
<reference evidence="2 3" key="1">
    <citation type="submission" date="2020-12" db="EMBL/GenBank/DDBJ databases">
        <title>Sulforoseuscoccus oceanibium gen. nov., sp. nov., a representative of the phylum Verrucomicrobia with special cytoplasmic membrane, and proposal of Sulforoseuscoccusaceae fam. nov.</title>
        <authorList>
            <person name="Xi F."/>
        </authorList>
    </citation>
    <scope>NUCLEOTIDE SEQUENCE [LARGE SCALE GENOMIC DNA]</scope>
    <source>
        <strain evidence="2 3">T37</strain>
    </source>
</reference>
<dbReference type="AlphaFoldDB" id="A0A6B3L9K8"/>
<dbReference type="Proteomes" id="UP000475117">
    <property type="component" value="Chromosome"/>
</dbReference>
<proteinExistence type="predicted"/>
<evidence type="ECO:0000313" key="3">
    <source>
        <dbReference type="Proteomes" id="UP000475117"/>
    </source>
</evidence>
<name>A0A6B3L9K8_9BACT</name>
<keyword evidence="1" id="KW-0472">Membrane</keyword>
<feature type="transmembrane region" description="Helical" evidence="1">
    <location>
        <begin position="55"/>
        <end position="76"/>
    </location>
</feature>
<dbReference type="KEGG" id="soa:G3M56_008935"/>
<dbReference type="EMBL" id="CP066776">
    <property type="protein sequence ID" value="QQL44018.1"/>
    <property type="molecule type" value="Genomic_DNA"/>
</dbReference>
<feature type="transmembrane region" description="Helical" evidence="1">
    <location>
        <begin position="85"/>
        <end position="103"/>
    </location>
</feature>
<feature type="transmembrane region" description="Helical" evidence="1">
    <location>
        <begin position="115"/>
        <end position="134"/>
    </location>
</feature>
<gene>
    <name evidence="2" type="ORF">G3M56_008935</name>
</gene>
<sequence length="397" mass="43178">MRRILSCLIVGLISLVVILLLKRNGQLGVLSEDLLKLWVPDAASRAAATERSMPLPAPLFDLLGGLMAAGAAWVCLDVRSAARQLMIFTIGALVVISAPAVWLRTGVLFESAPMVIGLVVGIVGGQVAAGLAWSETQVAKFREMMQNRCEDWVCERLAEYDGALSDGEEFPAVVVAIRPRGKVALPERLHYRLQAQMKKSGAIVDDSQLQDLVAVFPTVHSPSEVARLVIKAIDEAKKTCEKFSAEIGKKENLPNAFCVVARLGDMNVRSIRRLNGQRDLAVSGRALYGAMEWLFAQRPWVAADDKWSVSLDNEFTSIDAQITEVREQVGEISGKPVYVLSAEPDPVPKAVVVAPTAKAKARVIKQDADHGDVEEKVVSVKPRRVRLKVESKAEGDA</sequence>